<evidence type="ECO:0000256" key="1">
    <source>
        <dbReference type="SAM" id="MobiDB-lite"/>
    </source>
</evidence>
<reference evidence="2 3" key="1">
    <citation type="journal article" date="2017" name="Sci. Rep.">
        <title>Revealing the Saline Adaptation Strategies of the Halophilic Bacterium Halomonas beimenensis through High-throughput Omics and Transposon Mutagenesis Approaches.</title>
        <authorList>
            <person name="Chen Y.H."/>
            <person name="Lin S.S."/>
            <person name="Shyu Y.T."/>
        </authorList>
    </citation>
    <scope>NUCLEOTIDE SEQUENCE [LARGE SCALE GENOMIC DNA]</scope>
    <source>
        <strain evidence="2 3">NTU-111</strain>
    </source>
</reference>
<organism evidence="2 3">
    <name type="scientific">Halomonas beimenensis</name>
    <dbReference type="NCBI Taxonomy" id="475662"/>
    <lineage>
        <taxon>Bacteria</taxon>
        <taxon>Pseudomonadati</taxon>
        <taxon>Pseudomonadota</taxon>
        <taxon>Gammaproteobacteria</taxon>
        <taxon>Oceanospirillales</taxon>
        <taxon>Halomonadaceae</taxon>
        <taxon>Halomonas</taxon>
    </lineage>
</organism>
<dbReference type="Proteomes" id="UP000219993">
    <property type="component" value="Chromosome"/>
</dbReference>
<evidence type="ECO:0000313" key="3">
    <source>
        <dbReference type="Proteomes" id="UP000219993"/>
    </source>
</evidence>
<proteinExistence type="predicted"/>
<evidence type="ECO:0000313" key="2">
    <source>
        <dbReference type="EMBL" id="ATJ83501.1"/>
    </source>
</evidence>
<protein>
    <submittedName>
        <fullName evidence="2">Uncharacterized protein</fullName>
    </submittedName>
</protein>
<keyword evidence="3" id="KW-1185">Reference proteome</keyword>
<dbReference type="KEGG" id="hbe:BEI_2514"/>
<sequence>MSDEALDDSQRELLARVLQHGGVLAAPFGHVGEDSLLPELVADIEALEVTGRLRVERDPDGDPRRLELTPQGYEALEME</sequence>
<feature type="region of interest" description="Disordered" evidence="1">
    <location>
        <begin position="56"/>
        <end position="79"/>
    </location>
</feature>
<dbReference type="OrthoDB" id="6168680at2"/>
<feature type="compositionally biased region" description="Basic and acidic residues" evidence="1">
    <location>
        <begin position="56"/>
        <end position="67"/>
    </location>
</feature>
<dbReference type="RefSeq" id="WP_097789812.1">
    <property type="nucleotide sequence ID" value="NZ_BAAADT010000027.1"/>
</dbReference>
<dbReference type="AlphaFoldDB" id="A0A291P9G2"/>
<dbReference type="EMBL" id="CP021435">
    <property type="protein sequence ID" value="ATJ83501.1"/>
    <property type="molecule type" value="Genomic_DNA"/>
</dbReference>
<gene>
    <name evidence="2" type="ORF">BEI_2514</name>
</gene>
<accession>A0A291P9G2</accession>
<name>A0A291P9G2_9GAMM</name>